<evidence type="ECO:0000313" key="8">
    <source>
        <dbReference type="Proteomes" id="UP000275408"/>
    </source>
</evidence>
<keyword evidence="6" id="KW-1133">Transmembrane helix</keyword>
<keyword evidence="6" id="KW-0812">Transmembrane</keyword>
<dbReference type="Gene3D" id="1.20.1070.10">
    <property type="entry name" value="Rhodopsin 7-helix transmembrane proteins"/>
    <property type="match status" value="1"/>
</dbReference>
<evidence type="ECO:0000256" key="2">
    <source>
        <dbReference type="ARBA" id="ARBA00022475"/>
    </source>
</evidence>
<dbReference type="OrthoDB" id="5969364at2759"/>
<evidence type="ECO:0000313" key="7">
    <source>
        <dbReference type="EMBL" id="RMX61287.1"/>
    </source>
</evidence>
<reference evidence="7 8" key="1">
    <citation type="journal article" date="2018" name="Sci. Rep.">
        <title>Comparative analysis of the Pocillopora damicornis genome highlights role of immune system in coral evolution.</title>
        <authorList>
            <person name="Cunning R."/>
            <person name="Bay R.A."/>
            <person name="Gillette P."/>
            <person name="Baker A.C."/>
            <person name="Traylor-Knowles N."/>
        </authorList>
    </citation>
    <scope>NUCLEOTIDE SEQUENCE [LARGE SCALE GENOMIC DNA]</scope>
    <source>
        <strain evidence="7">RSMAS</strain>
        <tissue evidence="7">Whole animal</tissue>
    </source>
</reference>
<keyword evidence="6" id="KW-0472">Membrane</keyword>
<feature type="transmembrane region" description="Helical" evidence="6">
    <location>
        <begin position="132"/>
        <end position="153"/>
    </location>
</feature>
<comment type="caution">
    <text evidence="7">The sequence shown here is derived from an EMBL/GenBank/DDBJ whole genome shotgun (WGS) entry which is preliminary data.</text>
</comment>
<feature type="transmembrane region" description="Helical" evidence="6">
    <location>
        <begin position="91"/>
        <end position="112"/>
    </location>
</feature>
<keyword evidence="4" id="KW-0675">Receptor</keyword>
<feature type="transmembrane region" description="Helical" evidence="6">
    <location>
        <begin position="21"/>
        <end position="41"/>
    </location>
</feature>
<dbReference type="EMBL" id="RCHS01000064">
    <property type="protein sequence ID" value="RMX61287.1"/>
    <property type="molecule type" value="Genomic_DNA"/>
</dbReference>
<dbReference type="Proteomes" id="UP000275408">
    <property type="component" value="Unassembled WGS sequence"/>
</dbReference>
<keyword evidence="2" id="KW-1003">Cell membrane</keyword>
<protein>
    <recommendedName>
        <fullName evidence="9">G-protein coupled receptors family 1 profile domain-containing protein</fullName>
    </recommendedName>
</protein>
<evidence type="ECO:0000256" key="1">
    <source>
        <dbReference type="ARBA" id="ARBA00004651"/>
    </source>
</evidence>
<name>A0A3M6V5X1_POCDA</name>
<evidence type="ECO:0000256" key="4">
    <source>
        <dbReference type="ARBA" id="ARBA00023170"/>
    </source>
</evidence>
<evidence type="ECO:0000256" key="3">
    <source>
        <dbReference type="ARBA" id="ARBA00023040"/>
    </source>
</evidence>
<keyword evidence="8" id="KW-1185">Reference proteome</keyword>
<dbReference type="InterPro" id="IPR050569">
    <property type="entry name" value="TAAR"/>
</dbReference>
<dbReference type="PANTHER" id="PTHR24249:SF372">
    <property type="entry name" value="G-PROTEIN COUPLED RECEPTORS FAMILY 1 PROFILE DOMAIN-CONTAINING PROTEIN"/>
    <property type="match status" value="1"/>
</dbReference>
<dbReference type="SUPFAM" id="SSF81321">
    <property type="entry name" value="Family A G protein-coupled receptor-like"/>
    <property type="match status" value="1"/>
</dbReference>
<dbReference type="GO" id="GO:0004930">
    <property type="term" value="F:G protein-coupled receptor activity"/>
    <property type="evidence" value="ECO:0007669"/>
    <property type="project" value="UniProtKB-KW"/>
</dbReference>
<feature type="transmembrane region" description="Helical" evidence="6">
    <location>
        <begin position="53"/>
        <end position="70"/>
    </location>
</feature>
<keyword evidence="3" id="KW-0297">G-protein coupled receptor</keyword>
<dbReference type="AlphaFoldDB" id="A0A3M6V5X1"/>
<dbReference type="GO" id="GO:0005886">
    <property type="term" value="C:plasma membrane"/>
    <property type="evidence" value="ECO:0007669"/>
    <property type="project" value="UniProtKB-SubCell"/>
</dbReference>
<gene>
    <name evidence="7" type="ORF">pdam_00022066</name>
</gene>
<organism evidence="7 8">
    <name type="scientific">Pocillopora damicornis</name>
    <name type="common">Cauliflower coral</name>
    <name type="synonym">Millepora damicornis</name>
    <dbReference type="NCBI Taxonomy" id="46731"/>
    <lineage>
        <taxon>Eukaryota</taxon>
        <taxon>Metazoa</taxon>
        <taxon>Cnidaria</taxon>
        <taxon>Anthozoa</taxon>
        <taxon>Hexacorallia</taxon>
        <taxon>Scleractinia</taxon>
        <taxon>Astrocoeniina</taxon>
        <taxon>Pocilloporidae</taxon>
        <taxon>Pocillopora</taxon>
    </lineage>
</organism>
<keyword evidence="5" id="KW-0807">Transducer</keyword>
<evidence type="ECO:0000256" key="5">
    <source>
        <dbReference type="ARBA" id="ARBA00023224"/>
    </source>
</evidence>
<proteinExistence type="predicted"/>
<sequence length="177" mass="19661">MGAKKVPYLEKVSSLHPPSKLLFGCLAFTDLGVGLIVHPLRFGRYLSLDHSKTCHYLSIIYLVTGFVFAAQRQGHQGQPNGEGIQQSKARYNETVSTAVWVQMTLLACYLPYGLVGASKAITGLNTPSLSLALTLSTSLLLSNSTINPFLYCWRMREIKQDVKEKIRRFCCLSSEET</sequence>
<dbReference type="PANTHER" id="PTHR24249">
    <property type="entry name" value="HISTAMINE RECEPTOR-RELATED G-PROTEIN COUPLED RECEPTOR"/>
    <property type="match status" value="1"/>
</dbReference>
<accession>A0A3M6V5X1</accession>
<evidence type="ECO:0008006" key="9">
    <source>
        <dbReference type="Google" id="ProtNLM"/>
    </source>
</evidence>
<comment type="subcellular location">
    <subcellularLocation>
        <location evidence="1">Cell membrane</location>
        <topology evidence="1">Multi-pass membrane protein</topology>
    </subcellularLocation>
</comment>
<evidence type="ECO:0000256" key="6">
    <source>
        <dbReference type="SAM" id="Phobius"/>
    </source>
</evidence>